<dbReference type="GO" id="GO:0000978">
    <property type="term" value="F:RNA polymerase II cis-regulatory region sequence-specific DNA binding"/>
    <property type="evidence" value="ECO:0007669"/>
    <property type="project" value="TreeGrafter"/>
</dbReference>
<dbReference type="SUPFAM" id="SSF46785">
    <property type="entry name" value="Winged helix' DNA-binding domain"/>
    <property type="match status" value="1"/>
</dbReference>
<dbReference type="AlphaFoldDB" id="A0AAV9Z371"/>
<comment type="caution">
    <text evidence="5">The sequence shown here is derived from an EMBL/GenBank/DDBJ whole genome shotgun (WGS) entry which is preliminary data.</text>
</comment>
<dbReference type="PANTHER" id="PTHR11829:SF343">
    <property type="entry name" value="FORK-HEAD DOMAIN-CONTAINING PROTEIN"/>
    <property type="match status" value="1"/>
</dbReference>
<dbReference type="GO" id="GO:0009653">
    <property type="term" value="P:anatomical structure morphogenesis"/>
    <property type="evidence" value="ECO:0007669"/>
    <property type="project" value="TreeGrafter"/>
</dbReference>
<proteinExistence type="predicted"/>
<evidence type="ECO:0000313" key="6">
    <source>
        <dbReference type="Proteomes" id="UP001362999"/>
    </source>
</evidence>
<dbReference type="PROSITE" id="PS50039">
    <property type="entry name" value="FORK_HEAD_3"/>
    <property type="match status" value="1"/>
</dbReference>
<dbReference type="EMBL" id="JAWWNJ010000226">
    <property type="protein sequence ID" value="KAK6969377.1"/>
    <property type="molecule type" value="Genomic_DNA"/>
</dbReference>
<feature type="compositionally biased region" description="Low complexity" evidence="3">
    <location>
        <begin position="57"/>
        <end position="89"/>
    </location>
</feature>
<dbReference type="GO" id="GO:0030154">
    <property type="term" value="P:cell differentiation"/>
    <property type="evidence" value="ECO:0007669"/>
    <property type="project" value="TreeGrafter"/>
</dbReference>
<evidence type="ECO:0000259" key="4">
    <source>
        <dbReference type="PROSITE" id="PS50039"/>
    </source>
</evidence>
<dbReference type="SMART" id="SM00339">
    <property type="entry name" value="FH"/>
    <property type="match status" value="1"/>
</dbReference>
<keyword evidence="2" id="KW-0539">Nucleus</keyword>
<feature type="region of interest" description="Disordered" evidence="3">
    <location>
        <begin position="131"/>
        <end position="153"/>
    </location>
</feature>
<organism evidence="5 6">
    <name type="scientific">Favolaschia claudopus</name>
    <dbReference type="NCBI Taxonomy" id="2862362"/>
    <lineage>
        <taxon>Eukaryota</taxon>
        <taxon>Fungi</taxon>
        <taxon>Dikarya</taxon>
        <taxon>Basidiomycota</taxon>
        <taxon>Agaricomycotina</taxon>
        <taxon>Agaricomycetes</taxon>
        <taxon>Agaricomycetidae</taxon>
        <taxon>Agaricales</taxon>
        <taxon>Marasmiineae</taxon>
        <taxon>Mycenaceae</taxon>
        <taxon>Favolaschia</taxon>
    </lineage>
</organism>
<dbReference type="InterPro" id="IPR036388">
    <property type="entry name" value="WH-like_DNA-bd_sf"/>
</dbReference>
<accession>A0AAV9Z371</accession>
<dbReference type="Pfam" id="PF00250">
    <property type="entry name" value="Forkhead"/>
    <property type="match status" value="1"/>
</dbReference>
<keyword evidence="1 2" id="KW-0238">DNA-binding</keyword>
<sequence>MPAQRNYGRRFYATNKPVPDSSGSSAFRMLDLIDDSPSPGKRFLELNELLHDGYIASCSSSPSSSDTNSDLSPISAPSSVGSPSSTSSSSDDDIDLPFRSPFNDRARANFPEQDLELDAFSCAVLTGAPHTEQGTVDPQLIHSSGSPASTPPNNALQLDLCPSDDDGDRLRELLGIPSDKPLSLWSIPDPEGDKLETSLPTLIELAIRGTTLRPEKKLTSQEIRDALAERFVYFRRRREAQDTKWESSVRHTLSLKTKFIKVAPRLGERHGGHGGFWKVDASAYSPFGVNKRERQRKTTRKASSGSCRG</sequence>
<gene>
    <name evidence="5" type="ORF">R3P38DRAFT_3298520</name>
</gene>
<dbReference type="Gene3D" id="1.10.10.10">
    <property type="entry name" value="Winged helix-like DNA-binding domain superfamily/Winged helix DNA-binding domain"/>
    <property type="match status" value="1"/>
</dbReference>
<keyword evidence="6" id="KW-1185">Reference proteome</keyword>
<dbReference type="Proteomes" id="UP001362999">
    <property type="component" value="Unassembled WGS sequence"/>
</dbReference>
<protein>
    <recommendedName>
        <fullName evidence="4">Fork-head domain-containing protein</fullName>
    </recommendedName>
</protein>
<dbReference type="GO" id="GO:0005634">
    <property type="term" value="C:nucleus"/>
    <property type="evidence" value="ECO:0007669"/>
    <property type="project" value="UniProtKB-SubCell"/>
</dbReference>
<feature type="region of interest" description="Disordered" evidence="3">
    <location>
        <begin position="1"/>
        <end position="25"/>
    </location>
</feature>
<dbReference type="GO" id="GO:0000981">
    <property type="term" value="F:DNA-binding transcription factor activity, RNA polymerase II-specific"/>
    <property type="evidence" value="ECO:0007669"/>
    <property type="project" value="TreeGrafter"/>
</dbReference>
<reference evidence="5 6" key="1">
    <citation type="journal article" date="2024" name="J Genomics">
        <title>Draft genome sequencing and assembly of Favolaschia claudopus CIRM-BRFM 2984 isolated from oak limbs.</title>
        <authorList>
            <person name="Navarro D."/>
            <person name="Drula E."/>
            <person name="Chaduli D."/>
            <person name="Cazenave R."/>
            <person name="Ahrendt S."/>
            <person name="Wang J."/>
            <person name="Lipzen A."/>
            <person name="Daum C."/>
            <person name="Barry K."/>
            <person name="Grigoriev I.V."/>
            <person name="Favel A."/>
            <person name="Rosso M.N."/>
            <person name="Martin F."/>
        </authorList>
    </citation>
    <scope>NUCLEOTIDE SEQUENCE [LARGE SCALE GENOMIC DNA]</scope>
    <source>
        <strain evidence="5 6">CIRM-BRFM 2984</strain>
    </source>
</reference>
<dbReference type="InterPro" id="IPR001766">
    <property type="entry name" value="Fork_head_dom"/>
</dbReference>
<evidence type="ECO:0000256" key="3">
    <source>
        <dbReference type="SAM" id="MobiDB-lite"/>
    </source>
</evidence>
<dbReference type="PANTHER" id="PTHR11829">
    <property type="entry name" value="FORKHEAD BOX PROTEIN"/>
    <property type="match status" value="1"/>
</dbReference>
<feature type="compositionally biased region" description="Polar residues" evidence="3">
    <location>
        <begin position="132"/>
        <end position="153"/>
    </location>
</feature>
<evidence type="ECO:0000256" key="1">
    <source>
        <dbReference type="ARBA" id="ARBA00023125"/>
    </source>
</evidence>
<feature type="DNA-binding region" description="Fork-head" evidence="2">
    <location>
        <begin position="194"/>
        <end position="298"/>
    </location>
</feature>
<comment type="subcellular location">
    <subcellularLocation>
        <location evidence="2">Nucleus</location>
    </subcellularLocation>
</comment>
<dbReference type="InterPro" id="IPR036390">
    <property type="entry name" value="WH_DNA-bd_sf"/>
</dbReference>
<evidence type="ECO:0000256" key="2">
    <source>
        <dbReference type="PROSITE-ProRule" id="PRU00089"/>
    </source>
</evidence>
<dbReference type="CDD" id="cd00059">
    <property type="entry name" value="FH_FOX"/>
    <property type="match status" value="1"/>
</dbReference>
<evidence type="ECO:0000313" key="5">
    <source>
        <dbReference type="EMBL" id="KAK6969377.1"/>
    </source>
</evidence>
<feature type="domain" description="Fork-head" evidence="4">
    <location>
        <begin position="194"/>
        <end position="298"/>
    </location>
</feature>
<dbReference type="InterPro" id="IPR050211">
    <property type="entry name" value="FOX_domain-containing"/>
</dbReference>
<feature type="region of interest" description="Disordered" evidence="3">
    <location>
        <begin position="57"/>
        <end position="100"/>
    </location>
</feature>
<feature type="region of interest" description="Disordered" evidence="3">
    <location>
        <begin position="288"/>
        <end position="309"/>
    </location>
</feature>
<name>A0AAV9Z371_9AGAR</name>